<dbReference type="EMBL" id="JAFMYU010000003">
    <property type="protein sequence ID" value="MBO0930507.1"/>
    <property type="molecule type" value="Genomic_DNA"/>
</dbReference>
<dbReference type="InterPro" id="IPR015943">
    <property type="entry name" value="WD40/YVTN_repeat-like_dom_sf"/>
</dbReference>
<organism evidence="2 3">
    <name type="scientific">Fibrella aquatilis</name>
    <dbReference type="NCBI Taxonomy" id="2817059"/>
    <lineage>
        <taxon>Bacteria</taxon>
        <taxon>Pseudomonadati</taxon>
        <taxon>Bacteroidota</taxon>
        <taxon>Cytophagia</taxon>
        <taxon>Cytophagales</taxon>
        <taxon>Spirosomataceae</taxon>
        <taxon>Fibrella</taxon>
    </lineage>
</organism>
<sequence length="185" mass="20557">MGLYNYTQRKWVYERVALNGSYPDSNVSWAKLYNGKVYHTSTRSMQCNDVMTGEEIWKVNFDQGFGSSGFIIHDGKIFGNNDNRYTYCLDPQTGRQIWKEESSGSASPISYLNGVLYFMGGGDGRLHAIDATSGKHLWRLRSPDVDKNSGAFFYGTCVAVPGQGGQKGRVVATTGLNAYGYEAIR</sequence>
<feature type="domain" description="Pyrrolo-quinoline quinone repeat" evidence="1">
    <location>
        <begin position="49"/>
        <end position="173"/>
    </location>
</feature>
<dbReference type="PANTHER" id="PTHR34512:SF30">
    <property type="entry name" value="OUTER MEMBRANE PROTEIN ASSEMBLY FACTOR BAMB"/>
    <property type="match status" value="1"/>
</dbReference>
<proteinExistence type="predicted"/>
<dbReference type="Gene3D" id="2.130.10.10">
    <property type="entry name" value="YVTN repeat-like/Quinoprotein amine dehydrogenase"/>
    <property type="match status" value="1"/>
</dbReference>
<dbReference type="AlphaFoldDB" id="A0A939G157"/>
<name>A0A939G157_9BACT</name>
<dbReference type="InterPro" id="IPR002372">
    <property type="entry name" value="PQQ_rpt_dom"/>
</dbReference>
<evidence type="ECO:0000313" key="2">
    <source>
        <dbReference type="EMBL" id="MBO0930507.1"/>
    </source>
</evidence>
<accession>A0A939G157</accession>
<evidence type="ECO:0000259" key="1">
    <source>
        <dbReference type="Pfam" id="PF13360"/>
    </source>
</evidence>
<gene>
    <name evidence="2" type="ORF">J2I48_05850</name>
</gene>
<reference evidence="2 3" key="1">
    <citation type="submission" date="2021-03" db="EMBL/GenBank/DDBJ databases">
        <title>Fibrella sp. HMF5036 genome sequencing and assembly.</title>
        <authorList>
            <person name="Kang H."/>
            <person name="Kim H."/>
            <person name="Bae S."/>
            <person name="Joh K."/>
        </authorList>
    </citation>
    <scope>NUCLEOTIDE SEQUENCE [LARGE SCALE GENOMIC DNA]</scope>
    <source>
        <strain evidence="2 3">HMF5036</strain>
    </source>
</reference>
<dbReference type="RefSeq" id="WP_207334465.1">
    <property type="nucleotide sequence ID" value="NZ_JAFMYU010000003.1"/>
</dbReference>
<protein>
    <submittedName>
        <fullName evidence="2">PQQ-like beta-propeller repeat protein</fullName>
    </submittedName>
</protein>
<dbReference type="PANTHER" id="PTHR34512">
    <property type="entry name" value="CELL SURFACE PROTEIN"/>
    <property type="match status" value="1"/>
</dbReference>
<dbReference type="InterPro" id="IPR011047">
    <property type="entry name" value="Quinoprotein_ADH-like_sf"/>
</dbReference>
<dbReference type="Pfam" id="PF13360">
    <property type="entry name" value="PQQ_2"/>
    <property type="match status" value="1"/>
</dbReference>
<dbReference type="Proteomes" id="UP000664795">
    <property type="component" value="Unassembled WGS sequence"/>
</dbReference>
<keyword evidence="3" id="KW-1185">Reference proteome</keyword>
<comment type="caution">
    <text evidence="2">The sequence shown here is derived from an EMBL/GenBank/DDBJ whole genome shotgun (WGS) entry which is preliminary data.</text>
</comment>
<evidence type="ECO:0000313" key="3">
    <source>
        <dbReference type="Proteomes" id="UP000664795"/>
    </source>
</evidence>
<dbReference type="SUPFAM" id="SSF50998">
    <property type="entry name" value="Quinoprotein alcohol dehydrogenase-like"/>
    <property type="match status" value="1"/>
</dbReference>